<evidence type="ECO:0000256" key="1">
    <source>
        <dbReference type="SAM" id="MobiDB-lite"/>
    </source>
</evidence>
<sequence length="102" mass="10867">MSELPHETGDDRVDAIVAGLGRLGELPVGEHPRIFDEAFSALEATLGAVDDDPARAVHEMARAAHQAENRATAHPADHRQPAPQPGDPRSSQGMGFPSRGDR</sequence>
<dbReference type="EMBL" id="FOHX01000010">
    <property type="protein sequence ID" value="SEU29937.1"/>
    <property type="molecule type" value="Genomic_DNA"/>
</dbReference>
<accession>A0A1I0KVS1</accession>
<name>A0A1I0KVS1_9ACTN</name>
<proteinExistence type="predicted"/>
<dbReference type="STRING" id="568860.SAMN05421811_11012"/>
<gene>
    <name evidence="2" type="ORF">SAMN05421811_11012</name>
</gene>
<dbReference type="OrthoDB" id="5198721at2"/>
<reference evidence="2 3" key="1">
    <citation type="submission" date="2016-10" db="EMBL/GenBank/DDBJ databases">
        <authorList>
            <person name="de Groot N.N."/>
        </authorList>
    </citation>
    <scope>NUCLEOTIDE SEQUENCE [LARGE SCALE GENOMIC DNA]</scope>
    <source>
        <strain evidence="2 3">CGMCC 4.5598</strain>
    </source>
</reference>
<protein>
    <submittedName>
        <fullName evidence="2">Uncharacterized protein</fullName>
    </submittedName>
</protein>
<feature type="region of interest" description="Disordered" evidence="1">
    <location>
        <begin position="60"/>
        <end position="102"/>
    </location>
</feature>
<evidence type="ECO:0000313" key="3">
    <source>
        <dbReference type="Proteomes" id="UP000199361"/>
    </source>
</evidence>
<dbReference type="RefSeq" id="WP_091087191.1">
    <property type="nucleotide sequence ID" value="NZ_FOHX01000010.1"/>
</dbReference>
<dbReference type="AlphaFoldDB" id="A0A1I0KVS1"/>
<evidence type="ECO:0000313" key="2">
    <source>
        <dbReference type="EMBL" id="SEU29937.1"/>
    </source>
</evidence>
<dbReference type="Proteomes" id="UP000199361">
    <property type="component" value="Unassembled WGS sequence"/>
</dbReference>
<keyword evidence="3" id="KW-1185">Reference proteome</keyword>
<organism evidence="2 3">
    <name type="scientific">Nonomuraea wenchangensis</name>
    <dbReference type="NCBI Taxonomy" id="568860"/>
    <lineage>
        <taxon>Bacteria</taxon>
        <taxon>Bacillati</taxon>
        <taxon>Actinomycetota</taxon>
        <taxon>Actinomycetes</taxon>
        <taxon>Streptosporangiales</taxon>
        <taxon>Streptosporangiaceae</taxon>
        <taxon>Nonomuraea</taxon>
    </lineage>
</organism>